<gene>
    <name evidence="1" type="ORF">Cabys_3389</name>
    <name evidence="2" type="ORF">Calab_0555</name>
</gene>
<keyword evidence="3" id="KW-1185">Reference proteome</keyword>
<dbReference type="Proteomes" id="UP000183868">
    <property type="component" value="Chromosome"/>
</dbReference>
<dbReference type="HOGENOM" id="CLU_064233_0_0_0"/>
<evidence type="ECO:0000313" key="1">
    <source>
        <dbReference type="EMBL" id="APF20137.1"/>
    </source>
</evidence>
<dbReference type="SUPFAM" id="SSF53756">
    <property type="entry name" value="UDP-Glycosyltransferase/glycogen phosphorylase"/>
    <property type="match status" value="1"/>
</dbReference>
<dbReference type="PaxDb" id="880073-Calab_0555"/>
<dbReference type="InterPro" id="IPR007152">
    <property type="entry name" value="DUF354"/>
</dbReference>
<dbReference type="KEGG" id="caby:Cabys_3389"/>
<protein>
    <recommendedName>
        <fullName evidence="5">DUF354 domain-containing protein</fullName>
    </recommendedName>
</protein>
<dbReference type="PANTHER" id="PTHR39662:SF1">
    <property type="entry name" value="DUF354 DOMAIN-CONTAINING PROTEIN"/>
    <property type="match status" value="1"/>
</dbReference>
<name>H1XRP5_CALAY</name>
<dbReference type="AlphaFoldDB" id="H1XRP5"/>
<organism evidence="2 3">
    <name type="scientific">Caldithrix abyssi DSM 13497</name>
    <dbReference type="NCBI Taxonomy" id="880073"/>
    <lineage>
        <taxon>Bacteria</taxon>
        <taxon>Pseudomonadati</taxon>
        <taxon>Calditrichota</taxon>
        <taxon>Calditrichia</taxon>
        <taxon>Calditrichales</taxon>
        <taxon>Calditrichaceae</taxon>
        <taxon>Caldithrix</taxon>
    </lineage>
</organism>
<dbReference type="STRING" id="880073.Cabys_3389"/>
<dbReference type="PIRSF" id="PIRSF005357">
    <property type="entry name" value="UCP005357"/>
    <property type="match status" value="1"/>
</dbReference>
<dbReference type="Pfam" id="PF04007">
    <property type="entry name" value="DUF354"/>
    <property type="match status" value="1"/>
</dbReference>
<dbReference type="eggNOG" id="COG1817">
    <property type="taxonomic scope" value="Bacteria"/>
</dbReference>
<proteinExistence type="predicted"/>
<evidence type="ECO:0000313" key="2">
    <source>
        <dbReference type="EMBL" id="EHO40198.1"/>
    </source>
</evidence>
<dbReference type="EMBL" id="CM001402">
    <property type="protein sequence ID" value="EHO40198.1"/>
    <property type="molecule type" value="Genomic_DNA"/>
</dbReference>
<dbReference type="Gene3D" id="3.40.50.2000">
    <property type="entry name" value="Glycogen Phosphorylase B"/>
    <property type="match status" value="1"/>
</dbReference>
<dbReference type="PANTHER" id="PTHR39662">
    <property type="entry name" value="DUF354 DOMAIN-CONTAINING PROTEIN-RELATED"/>
    <property type="match status" value="1"/>
</dbReference>
<evidence type="ECO:0008006" key="5">
    <source>
        <dbReference type="Google" id="ProtNLM"/>
    </source>
</evidence>
<dbReference type="OrthoDB" id="7058268at2"/>
<reference evidence="2 3" key="1">
    <citation type="submission" date="2011-09" db="EMBL/GenBank/DDBJ databases">
        <title>The permanent draft genome of Caldithrix abyssi DSM 13497.</title>
        <authorList>
            <consortium name="US DOE Joint Genome Institute (JGI-PGF)"/>
            <person name="Lucas S."/>
            <person name="Han J."/>
            <person name="Lapidus A."/>
            <person name="Bruce D."/>
            <person name="Goodwin L."/>
            <person name="Pitluck S."/>
            <person name="Peters L."/>
            <person name="Kyrpides N."/>
            <person name="Mavromatis K."/>
            <person name="Ivanova N."/>
            <person name="Mikhailova N."/>
            <person name="Chertkov O."/>
            <person name="Detter J.C."/>
            <person name="Tapia R."/>
            <person name="Han C."/>
            <person name="Land M."/>
            <person name="Hauser L."/>
            <person name="Markowitz V."/>
            <person name="Cheng J.-F."/>
            <person name="Hugenholtz P."/>
            <person name="Woyke T."/>
            <person name="Wu D."/>
            <person name="Spring S."/>
            <person name="Brambilla E."/>
            <person name="Klenk H.-P."/>
            <person name="Eisen J.A."/>
        </authorList>
    </citation>
    <scope>NUCLEOTIDE SEQUENCE [LARGE SCALE GENOMIC DNA]</scope>
    <source>
        <strain evidence="2 3">DSM 13497</strain>
    </source>
</reference>
<evidence type="ECO:0000313" key="4">
    <source>
        <dbReference type="Proteomes" id="UP000183868"/>
    </source>
</evidence>
<accession>H1XRP5</accession>
<evidence type="ECO:0000313" key="3">
    <source>
        <dbReference type="Proteomes" id="UP000004671"/>
    </source>
</evidence>
<reference evidence="1 4" key="2">
    <citation type="submission" date="2016-11" db="EMBL/GenBank/DDBJ databases">
        <title>Genomic analysis of Caldithrix abyssi and proposal of a novel bacterial phylum Caldithrichaeota.</title>
        <authorList>
            <person name="Kublanov I."/>
            <person name="Sigalova O."/>
            <person name="Gavrilov S."/>
            <person name="Lebedinsky A."/>
            <person name="Ivanova N."/>
            <person name="Daum C."/>
            <person name="Reddy T."/>
            <person name="Klenk H.P."/>
            <person name="Goker M."/>
            <person name="Reva O."/>
            <person name="Miroshnichenko M."/>
            <person name="Kyprides N."/>
            <person name="Woyke T."/>
            <person name="Gelfand M."/>
        </authorList>
    </citation>
    <scope>NUCLEOTIDE SEQUENCE [LARGE SCALE GENOMIC DNA]</scope>
    <source>
        <strain evidence="1 4">LF13</strain>
    </source>
</reference>
<sequence>MKILIDIGHPAHVHLFKHFAWQMQNKGHEIFFTCREKEFEIYLLRKYGFKFKSFGKKYVSTLGKLLGLIEFDIKEIISGIKFKPDIFLSHGSIYAAHAAFLLRKPHIALEDTGNWEQVRLYLPFTEVILTSDVFPIDYGKNKQIRYMGHHELTYLHPNYFQKDESFFKMLNIAKNEKFVLLRLVAWNATHDIGQKGISKNSLREIIKLLERKYRVFISTESNLNENFKKYKISFPPDRMHQALYYADLFIGEGTTMSMEAAILGTPSIYVNSLQYSNVKDMEKYGLIYNFKSTEGLLNKIKEIMSDENIKLEWQKRRERMLKDKIDVTAFLVWFVENYPESARIMREEPEYQYRFK</sequence>
<dbReference type="Proteomes" id="UP000004671">
    <property type="component" value="Chromosome"/>
</dbReference>
<dbReference type="EMBL" id="CP018099">
    <property type="protein sequence ID" value="APF20137.1"/>
    <property type="molecule type" value="Genomic_DNA"/>
</dbReference>
<dbReference type="RefSeq" id="WP_006927125.1">
    <property type="nucleotide sequence ID" value="NZ_CM001402.1"/>
</dbReference>
<dbReference type="InParanoid" id="H1XRP5"/>